<comment type="caution">
    <text evidence="1">The sequence shown here is derived from an EMBL/GenBank/DDBJ whole genome shotgun (WGS) entry which is preliminary data.</text>
</comment>
<accession>A0A6L9QB83</accession>
<protein>
    <submittedName>
        <fullName evidence="1">Uncharacterized protein</fullName>
    </submittedName>
</protein>
<organism evidence="1 2">
    <name type="scientific">Actinomadura bangladeshensis</name>
    <dbReference type="NCBI Taxonomy" id="453573"/>
    <lineage>
        <taxon>Bacteria</taxon>
        <taxon>Bacillati</taxon>
        <taxon>Actinomycetota</taxon>
        <taxon>Actinomycetes</taxon>
        <taxon>Streptosporangiales</taxon>
        <taxon>Thermomonosporaceae</taxon>
        <taxon>Actinomadura</taxon>
    </lineage>
</organism>
<name>A0A6L9QB83_9ACTN</name>
<evidence type="ECO:0000313" key="2">
    <source>
        <dbReference type="Proteomes" id="UP000475532"/>
    </source>
</evidence>
<dbReference type="RefSeq" id="WP_163054482.1">
    <property type="nucleotide sequence ID" value="NZ_JAAGLI010000213.1"/>
</dbReference>
<dbReference type="EMBL" id="JAAGLI010000213">
    <property type="protein sequence ID" value="NEA22661.1"/>
    <property type="molecule type" value="Genomic_DNA"/>
</dbReference>
<dbReference type="AlphaFoldDB" id="A0A6L9QB83"/>
<dbReference type="Proteomes" id="UP000475532">
    <property type="component" value="Unassembled WGS sequence"/>
</dbReference>
<evidence type="ECO:0000313" key="1">
    <source>
        <dbReference type="EMBL" id="NEA22661.1"/>
    </source>
</evidence>
<reference evidence="1 2" key="1">
    <citation type="submission" date="2020-01" db="EMBL/GenBank/DDBJ databases">
        <title>Insect and environment-associated Actinomycetes.</title>
        <authorList>
            <person name="Currrie C."/>
            <person name="Chevrette M."/>
            <person name="Carlson C."/>
            <person name="Stubbendieck R."/>
            <person name="Wendt-Pienkowski E."/>
        </authorList>
    </citation>
    <scope>NUCLEOTIDE SEQUENCE [LARGE SCALE GENOMIC DNA]</scope>
    <source>
        <strain evidence="1 2">SID10258</strain>
    </source>
</reference>
<proteinExistence type="predicted"/>
<sequence>MTAMPNPANRGLWWLTTAAAWNRLHAVPPTAVDPDDEDACDRLRSNELPLTAVCGIRAVMAWPGLSSRLSLPRCAGCCRKLGIPRGDGTPCNDDTLEDPPMPDTPRAATVDRIDEQALADAAQTVHERQDELRNAQLLTAAGQVTAVREVIAYARVRDRELLGRRDAEPYDRRERRRRWEDRAYEVRDLADRLQAALDNAQLADPAGLPHSPMVVPLASGEWGVCCLACSDAAQDYVPRCLIQPAGWPPLVFREAPPSVLIEARARAAADGARPSASRGMVLRRPNGG</sequence>
<gene>
    <name evidence="1" type="ORF">G3I70_09165</name>
</gene>